<dbReference type="GO" id="GO:0005737">
    <property type="term" value="C:cytoplasm"/>
    <property type="evidence" value="ECO:0007669"/>
    <property type="project" value="TreeGrafter"/>
</dbReference>
<dbReference type="EMBL" id="MU806342">
    <property type="protein sequence ID" value="KAJ3836178.1"/>
    <property type="molecule type" value="Genomic_DNA"/>
</dbReference>
<evidence type="ECO:0000256" key="5">
    <source>
        <dbReference type="SAM" id="MobiDB-lite"/>
    </source>
</evidence>
<dbReference type="GO" id="GO:0046872">
    <property type="term" value="F:metal ion binding"/>
    <property type="evidence" value="ECO:0007669"/>
    <property type="project" value="UniProtKB-KW"/>
</dbReference>
<dbReference type="GO" id="GO:0033754">
    <property type="term" value="F:indoleamine 2,3-dioxygenase activity"/>
    <property type="evidence" value="ECO:0007669"/>
    <property type="project" value="TreeGrafter"/>
</dbReference>
<protein>
    <submittedName>
        <fullName evidence="6">Indoleamine 2,3-dioxygenase</fullName>
    </submittedName>
</protein>
<dbReference type="InterPro" id="IPR000898">
    <property type="entry name" value="Indolamine_dOase"/>
</dbReference>
<evidence type="ECO:0000313" key="7">
    <source>
        <dbReference type="Proteomes" id="UP001163846"/>
    </source>
</evidence>
<dbReference type="GO" id="GO:0020037">
    <property type="term" value="F:heme binding"/>
    <property type="evidence" value="ECO:0007669"/>
    <property type="project" value="InterPro"/>
</dbReference>
<dbReference type="SUPFAM" id="SSF140959">
    <property type="entry name" value="Indolic compounds 2,3-dioxygenase-like"/>
    <property type="match status" value="1"/>
</dbReference>
<reference evidence="6" key="1">
    <citation type="submission" date="2022-08" db="EMBL/GenBank/DDBJ databases">
        <authorList>
            <consortium name="DOE Joint Genome Institute"/>
            <person name="Min B."/>
            <person name="Riley R."/>
            <person name="Sierra-Patev S."/>
            <person name="Naranjo-Ortiz M."/>
            <person name="Looney B."/>
            <person name="Konkel Z."/>
            <person name="Slot J.C."/>
            <person name="Sakamoto Y."/>
            <person name="Steenwyk J.L."/>
            <person name="Rokas A."/>
            <person name="Carro J."/>
            <person name="Camarero S."/>
            <person name="Ferreira P."/>
            <person name="Molpeceres G."/>
            <person name="Ruiz-Duenas F.J."/>
            <person name="Serrano A."/>
            <person name="Henrissat B."/>
            <person name="Drula E."/>
            <person name="Hughes K.W."/>
            <person name="Mata J.L."/>
            <person name="Ishikawa N.K."/>
            <person name="Vargas-Isla R."/>
            <person name="Ushijima S."/>
            <person name="Smith C.A."/>
            <person name="Ahrendt S."/>
            <person name="Andreopoulos W."/>
            <person name="He G."/>
            <person name="Labutti K."/>
            <person name="Lipzen A."/>
            <person name="Ng V."/>
            <person name="Sandor L."/>
            <person name="Barry K."/>
            <person name="Martinez A.T."/>
            <person name="Xiao Y."/>
            <person name="Gibbons J.G."/>
            <person name="Terashima K."/>
            <person name="Hibbett D.S."/>
            <person name="Grigoriev I.V."/>
        </authorList>
    </citation>
    <scope>NUCLEOTIDE SEQUENCE</scope>
    <source>
        <strain evidence="6">TFB9207</strain>
    </source>
</reference>
<organism evidence="6 7">
    <name type="scientific">Lentinula raphanica</name>
    <dbReference type="NCBI Taxonomy" id="153919"/>
    <lineage>
        <taxon>Eukaryota</taxon>
        <taxon>Fungi</taxon>
        <taxon>Dikarya</taxon>
        <taxon>Basidiomycota</taxon>
        <taxon>Agaricomycotina</taxon>
        <taxon>Agaricomycetes</taxon>
        <taxon>Agaricomycetidae</taxon>
        <taxon>Agaricales</taxon>
        <taxon>Marasmiineae</taxon>
        <taxon>Omphalotaceae</taxon>
        <taxon>Lentinula</taxon>
    </lineage>
</organism>
<dbReference type="Gene3D" id="1.20.58.480">
    <property type="match status" value="1"/>
</dbReference>
<feature type="compositionally biased region" description="Polar residues" evidence="5">
    <location>
        <begin position="15"/>
        <end position="24"/>
    </location>
</feature>
<keyword evidence="2 4" id="KW-0479">Metal-binding</keyword>
<evidence type="ECO:0000256" key="3">
    <source>
        <dbReference type="ARBA" id="ARBA00023004"/>
    </source>
</evidence>
<comment type="caution">
    <text evidence="6">The sequence shown here is derived from an EMBL/GenBank/DDBJ whole genome shotgun (WGS) entry which is preliminary data.</text>
</comment>
<comment type="similarity">
    <text evidence="1">Belongs to the indoleamine 2,3-dioxygenase family.</text>
</comment>
<dbReference type="GO" id="GO:0019441">
    <property type="term" value="P:L-tryptophan catabolic process to kynurenine"/>
    <property type="evidence" value="ECO:0007669"/>
    <property type="project" value="InterPro"/>
</dbReference>
<sequence length="474" mass="53186">MELDPSHFLSLPRPSGSTSLNGDSSVVDTTTLAAHDFDVDPRTGFMPPHPPLERLPDRLDGMDYVRWEEALKDAMGGEGKERLQLGDRKAGLTKEDKERNDEWRERVKNLPMLEIRPLLRSELMLRRAHHVLAWILHFYVHSISSPQNQIRIPPPLSVPLLQVCREMQMPPVLTYSDDVLYNWALMSSSTIDPNNLRILSSFTGTPSESHFYLTSARIELIGVRALALMQSTLDELFVGDQIAVRRITGYLSALGTIIAEMEVELKKMPEGCDPSLFYEHIRPWFRGIDFMKEEGWVFEGLEADSALEQPTELSGPSAGQSSLIHALDVFLGVHEFSHKESNANSFLSRMQSYMPRHHRNFLSHLQSQNTRRSLRALVFDGLDQTGGNGYAPMDDGHALLEAYNSAVFALKKFRDAHFVIVARYIIGPAAAVDRPTAAERASLEDAPLKGTGGTDLARFLKGVRDSTREAIIDL</sequence>
<keyword evidence="3 4" id="KW-0408">Iron</keyword>
<name>A0AA38P4J1_9AGAR</name>
<keyword evidence="7" id="KW-1185">Reference proteome</keyword>
<dbReference type="PANTHER" id="PTHR28657:SF5">
    <property type="entry name" value="INDOLEAMINE 2,3-DIOXYGENASE"/>
    <property type="match status" value="1"/>
</dbReference>
<proteinExistence type="inferred from homology"/>
<evidence type="ECO:0000313" key="6">
    <source>
        <dbReference type="EMBL" id="KAJ3836178.1"/>
    </source>
</evidence>
<gene>
    <name evidence="6" type="ORF">F5878DRAFT_541808</name>
</gene>
<dbReference type="Proteomes" id="UP001163846">
    <property type="component" value="Unassembled WGS sequence"/>
</dbReference>
<feature type="region of interest" description="Disordered" evidence="5">
    <location>
        <begin position="76"/>
        <end position="100"/>
    </location>
</feature>
<evidence type="ECO:0000256" key="1">
    <source>
        <dbReference type="ARBA" id="ARBA00007119"/>
    </source>
</evidence>
<dbReference type="AlphaFoldDB" id="A0AA38P4J1"/>
<dbReference type="GO" id="GO:0034354">
    <property type="term" value="P:'de novo' NAD+ biosynthetic process from L-tryptophan"/>
    <property type="evidence" value="ECO:0007669"/>
    <property type="project" value="TreeGrafter"/>
</dbReference>
<dbReference type="InterPro" id="IPR037217">
    <property type="entry name" value="Trp/Indoleamine_2_3_dOase-like"/>
</dbReference>
<feature type="binding site" description="proximal binding residue" evidence="4">
    <location>
        <position position="417"/>
    </location>
    <ligand>
        <name>heme b</name>
        <dbReference type="ChEBI" id="CHEBI:60344"/>
    </ligand>
    <ligandPart>
        <name>Fe</name>
        <dbReference type="ChEBI" id="CHEBI:18248"/>
    </ligandPart>
</feature>
<evidence type="ECO:0000256" key="4">
    <source>
        <dbReference type="PIRSR" id="PIRSR600898-1"/>
    </source>
</evidence>
<feature type="compositionally biased region" description="Basic and acidic residues" evidence="5">
    <location>
        <begin position="78"/>
        <end position="100"/>
    </location>
</feature>
<dbReference type="PANTHER" id="PTHR28657">
    <property type="entry name" value="INDOLEAMINE 2,3-DIOXYGENASE"/>
    <property type="match status" value="1"/>
</dbReference>
<keyword evidence="4" id="KW-0349">Heme</keyword>
<evidence type="ECO:0000256" key="2">
    <source>
        <dbReference type="ARBA" id="ARBA00022723"/>
    </source>
</evidence>
<feature type="region of interest" description="Disordered" evidence="5">
    <location>
        <begin position="1"/>
        <end position="24"/>
    </location>
</feature>
<dbReference type="Pfam" id="PF01231">
    <property type="entry name" value="IDO"/>
    <property type="match status" value="1"/>
</dbReference>
<accession>A0AA38P4J1</accession>